<dbReference type="InterPro" id="IPR019665">
    <property type="entry name" value="OxRdtase/DH_put_Rossmann_dom"/>
</dbReference>
<evidence type="ECO:0000313" key="4">
    <source>
        <dbReference type="Proteomes" id="UP000535078"/>
    </source>
</evidence>
<evidence type="ECO:0000313" key="3">
    <source>
        <dbReference type="EMBL" id="NJB89615.1"/>
    </source>
</evidence>
<feature type="domain" description="Putative oxidoreductase/dehydrogenase Rossmann-like" evidence="1">
    <location>
        <begin position="10"/>
        <end position="123"/>
    </location>
</feature>
<proteinExistence type="predicted"/>
<organism evidence="3 4">
    <name type="scientific">Sphingopyxis italica</name>
    <dbReference type="NCBI Taxonomy" id="1129133"/>
    <lineage>
        <taxon>Bacteria</taxon>
        <taxon>Pseudomonadati</taxon>
        <taxon>Pseudomonadota</taxon>
        <taxon>Alphaproteobacteria</taxon>
        <taxon>Sphingomonadales</taxon>
        <taxon>Sphingomonadaceae</taxon>
        <taxon>Sphingopyxis</taxon>
    </lineage>
</organism>
<dbReference type="AlphaFoldDB" id="A0A7X6B8D0"/>
<dbReference type="PANTHER" id="PTHR40459:SF1">
    <property type="entry name" value="CONSERVED HYPOTHETICAL ALANINE AND LEUCINE RICH PROTEIN"/>
    <property type="match status" value="1"/>
</dbReference>
<dbReference type="SUPFAM" id="SSF48179">
    <property type="entry name" value="6-phosphogluconate dehydrogenase C-terminal domain-like"/>
    <property type="match status" value="1"/>
</dbReference>
<evidence type="ECO:0000259" key="2">
    <source>
        <dbReference type="Pfam" id="PF10728"/>
    </source>
</evidence>
<dbReference type="PANTHER" id="PTHR40459">
    <property type="entry name" value="CONSERVED HYPOTHETICAL ALANINE AND LEUCINE RICH PROTEIN"/>
    <property type="match status" value="1"/>
</dbReference>
<dbReference type="SUPFAM" id="SSF51735">
    <property type="entry name" value="NAD(P)-binding Rossmann-fold domains"/>
    <property type="match status" value="1"/>
</dbReference>
<dbReference type="Pfam" id="PF10727">
    <property type="entry name" value="Rossmann-like"/>
    <property type="match status" value="1"/>
</dbReference>
<feature type="domain" description="DUF2520" evidence="2">
    <location>
        <begin position="143"/>
        <end position="268"/>
    </location>
</feature>
<sequence>MTDFRFQQPGIIGAGRVAQALALALRQRASAPPLLWGRSPEKAHNAAAGVGAVAEPDLDRLVAECDVIAVAVADDALTDVVSRLAVALPAGHSPFIFHVSGRSGAAALEPLGKAGAMTAAIHPAMTFTGDPESEVGRMAGARFAITAPTGEAIERARNIVASLGGIAVEIAEERRALYHAALCHASNHLVTLVSGAARGLKDAGVDDPAALLAPLVRAALENSLAHGFAGLSGPLLRGDARTIGNHLTVLANDSPALLPAYSAMARATLDELKRREIAPSSRLTALDSLLAVP</sequence>
<dbReference type="Proteomes" id="UP000535078">
    <property type="component" value="Unassembled WGS sequence"/>
</dbReference>
<comment type="caution">
    <text evidence="3">The sequence shown here is derived from an EMBL/GenBank/DDBJ whole genome shotgun (WGS) entry which is preliminary data.</text>
</comment>
<reference evidence="3 4" key="1">
    <citation type="submission" date="2020-03" db="EMBL/GenBank/DDBJ databases">
        <title>Genomic Encyclopedia of Type Strains, Phase IV (KMG-IV): sequencing the most valuable type-strain genomes for metagenomic binning, comparative biology and taxonomic classification.</title>
        <authorList>
            <person name="Goeker M."/>
        </authorList>
    </citation>
    <scope>NUCLEOTIDE SEQUENCE [LARGE SCALE GENOMIC DNA]</scope>
    <source>
        <strain evidence="3 4">DSM 25229</strain>
    </source>
</reference>
<name>A0A7X6B8D0_9SPHN</name>
<dbReference type="InterPro" id="IPR037108">
    <property type="entry name" value="TM1727-like_C_sf"/>
</dbReference>
<evidence type="ECO:0000259" key="1">
    <source>
        <dbReference type="Pfam" id="PF10727"/>
    </source>
</evidence>
<dbReference type="InterPro" id="IPR036291">
    <property type="entry name" value="NAD(P)-bd_dom_sf"/>
</dbReference>
<dbReference type="InterPro" id="IPR008927">
    <property type="entry name" value="6-PGluconate_DH-like_C_sf"/>
</dbReference>
<dbReference type="Gene3D" id="3.40.50.720">
    <property type="entry name" value="NAD(P)-binding Rossmann-like Domain"/>
    <property type="match status" value="1"/>
</dbReference>
<accession>A0A7X6B8D0</accession>
<dbReference type="EMBL" id="JAATIT010000002">
    <property type="protein sequence ID" value="NJB89615.1"/>
    <property type="molecule type" value="Genomic_DNA"/>
</dbReference>
<dbReference type="InterPro" id="IPR018931">
    <property type="entry name" value="DUF2520"/>
</dbReference>
<gene>
    <name evidence="3" type="ORF">GGR90_001790</name>
</gene>
<protein>
    <submittedName>
        <fullName evidence="3">Putative short-subunit dehydrogenase-like oxidoreductase (DUF2520 family)</fullName>
    </submittedName>
</protein>
<dbReference type="RefSeq" id="WP_167921086.1">
    <property type="nucleotide sequence ID" value="NZ_JAATIT010000002.1"/>
</dbReference>
<keyword evidence="4" id="KW-1185">Reference proteome</keyword>
<dbReference type="Gene3D" id="1.10.1040.20">
    <property type="entry name" value="ProC-like, C-terminal domain"/>
    <property type="match status" value="1"/>
</dbReference>
<dbReference type="Pfam" id="PF10728">
    <property type="entry name" value="DUF2520"/>
    <property type="match status" value="1"/>
</dbReference>